<dbReference type="InterPro" id="IPR036388">
    <property type="entry name" value="WH-like_DNA-bd_sf"/>
</dbReference>
<keyword evidence="7" id="KW-1185">Reference proteome</keyword>
<dbReference type="InterPro" id="IPR000485">
    <property type="entry name" value="AsnC-type_HTH_dom"/>
</dbReference>
<dbReference type="Proteomes" id="UP000192775">
    <property type="component" value="Chromosome"/>
</dbReference>
<reference evidence="6 7" key="1">
    <citation type="submission" date="2017-04" db="EMBL/GenBank/DDBJ databases">
        <authorList>
            <person name="Afonso C.L."/>
            <person name="Miller P.J."/>
            <person name="Scott M.A."/>
            <person name="Spackman E."/>
            <person name="Goraichik I."/>
            <person name="Dimitrov K.M."/>
            <person name="Suarez D.L."/>
            <person name="Swayne D.E."/>
        </authorList>
    </citation>
    <scope>NUCLEOTIDE SEQUENCE [LARGE SCALE GENOMIC DNA]</scope>
    <source>
        <strain evidence="7">XA(T)</strain>
    </source>
</reference>
<dbReference type="Pfam" id="PF13404">
    <property type="entry name" value="HTH_AsnC-type"/>
    <property type="match status" value="2"/>
</dbReference>
<evidence type="ECO:0000256" key="2">
    <source>
        <dbReference type="ARBA" id="ARBA00023125"/>
    </source>
</evidence>
<dbReference type="SUPFAM" id="SSF46785">
    <property type="entry name" value="Winged helix' DNA-binding domain"/>
    <property type="match status" value="2"/>
</dbReference>
<sequence>MDAHGEIVPARGLPAGEPSGPVKHPALDKLTDLDKRIVVALQRDGRASWRTIAEVVGAPVTTVARRGQQLITDGVIRIAAVPALGAEGPYDSFWVRINATPGKHLAVAAALAENPDVRFCTLVTGSFDVVAELVVRGGATRYPELITDLQSIEGVARWRSDLIMHVYKVSLDWGRQLYGEMFGNGEEVHDLTSASLEDCAPEHFDSADRAILDALRVDGRETFSAIAEQIGLNESSVRRRFERMRAARCVDVLALVPSAALGMGAETLLTVTVAPDRLEQVAQELARYPFVRYLAALLDENALLCEVITPTVADLYSFTRESLAHLDGVRGWSANMELLYLKRGFVETPWWPAELPAPAP</sequence>
<evidence type="ECO:0000256" key="1">
    <source>
        <dbReference type="ARBA" id="ARBA00023015"/>
    </source>
</evidence>
<accession>A0A1X9LY12</accession>
<dbReference type="SMART" id="SM00344">
    <property type="entry name" value="HTH_ASNC"/>
    <property type="match status" value="2"/>
</dbReference>
<keyword evidence="3" id="KW-0804">Transcription</keyword>
<dbReference type="Gene3D" id="3.30.70.920">
    <property type="match status" value="2"/>
</dbReference>
<dbReference type="KEGG" id="cphy:B5808_18245"/>
<dbReference type="PANTHER" id="PTHR30154">
    <property type="entry name" value="LEUCINE-RESPONSIVE REGULATORY PROTEIN"/>
    <property type="match status" value="1"/>
</dbReference>
<dbReference type="SUPFAM" id="SSF54909">
    <property type="entry name" value="Dimeric alpha+beta barrel"/>
    <property type="match status" value="2"/>
</dbReference>
<feature type="domain" description="HTH asnC-type" evidence="5">
    <location>
        <begin position="30"/>
        <end position="90"/>
    </location>
</feature>
<evidence type="ECO:0000313" key="6">
    <source>
        <dbReference type="EMBL" id="ARJ06950.1"/>
    </source>
</evidence>
<dbReference type="InterPro" id="IPR011008">
    <property type="entry name" value="Dimeric_a/b-barrel"/>
</dbReference>
<evidence type="ECO:0000256" key="4">
    <source>
        <dbReference type="SAM" id="MobiDB-lite"/>
    </source>
</evidence>
<evidence type="ECO:0000313" key="7">
    <source>
        <dbReference type="Proteomes" id="UP000192775"/>
    </source>
</evidence>
<dbReference type="Gene3D" id="1.10.10.10">
    <property type="entry name" value="Winged helix-like DNA-binding domain superfamily/Winged helix DNA-binding domain"/>
    <property type="match status" value="2"/>
</dbReference>
<name>A0A1X9LY12_9MICO</name>
<dbReference type="InterPro" id="IPR019887">
    <property type="entry name" value="Tscrpt_reg_AsnC/Lrp_C"/>
</dbReference>
<dbReference type="GO" id="GO:0005829">
    <property type="term" value="C:cytosol"/>
    <property type="evidence" value="ECO:0007669"/>
    <property type="project" value="TreeGrafter"/>
</dbReference>
<gene>
    <name evidence="6" type="ORF">B5808_18245</name>
</gene>
<dbReference type="Pfam" id="PF01037">
    <property type="entry name" value="AsnC_trans_reg"/>
    <property type="match status" value="2"/>
</dbReference>
<dbReference type="EMBL" id="CP020715">
    <property type="protein sequence ID" value="ARJ06950.1"/>
    <property type="molecule type" value="Genomic_DNA"/>
</dbReference>
<evidence type="ECO:0000256" key="3">
    <source>
        <dbReference type="ARBA" id="ARBA00023163"/>
    </source>
</evidence>
<protein>
    <recommendedName>
        <fullName evidence="5">HTH asnC-type domain-containing protein</fullName>
    </recommendedName>
</protein>
<dbReference type="GO" id="GO:0043200">
    <property type="term" value="P:response to amino acid"/>
    <property type="evidence" value="ECO:0007669"/>
    <property type="project" value="TreeGrafter"/>
</dbReference>
<dbReference type="PROSITE" id="PS50956">
    <property type="entry name" value="HTH_ASNC_2"/>
    <property type="match status" value="1"/>
</dbReference>
<dbReference type="STRING" id="1619308.B5808_18245"/>
<feature type="region of interest" description="Disordered" evidence="4">
    <location>
        <begin position="1"/>
        <end position="21"/>
    </location>
</feature>
<keyword evidence="1" id="KW-0805">Transcription regulation</keyword>
<dbReference type="PANTHER" id="PTHR30154:SF34">
    <property type="entry name" value="TRANSCRIPTIONAL REGULATOR AZLB"/>
    <property type="match status" value="1"/>
</dbReference>
<dbReference type="PRINTS" id="PR00033">
    <property type="entry name" value="HTHASNC"/>
</dbReference>
<evidence type="ECO:0000259" key="5">
    <source>
        <dbReference type="PROSITE" id="PS50956"/>
    </source>
</evidence>
<keyword evidence="2" id="KW-0238">DNA-binding</keyword>
<dbReference type="InterPro" id="IPR036390">
    <property type="entry name" value="WH_DNA-bd_sf"/>
</dbReference>
<proteinExistence type="predicted"/>
<dbReference type="InterPro" id="IPR019888">
    <property type="entry name" value="Tscrpt_reg_AsnC-like"/>
</dbReference>
<dbReference type="AlphaFoldDB" id="A0A1X9LY12"/>
<dbReference type="GO" id="GO:0043565">
    <property type="term" value="F:sequence-specific DNA binding"/>
    <property type="evidence" value="ECO:0007669"/>
    <property type="project" value="InterPro"/>
</dbReference>
<organism evidence="6 7">
    <name type="scientific">Cnuibacter physcomitrellae</name>
    <dbReference type="NCBI Taxonomy" id="1619308"/>
    <lineage>
        <taxon>Bacteria</taxon>
        <taxon>Bacillati</taxon>
        <taxon>Actinomycetota</taxon>
        <taxon>Actinomycetes</taxon>
        <taxon>Micrococcales</taxon>
        <taxon>Microbacteriaceae</taxon>
        <taxon>Cnuibacter</taxon>
    </lineage>
</organism>